<dbReference type="InParanoid" id="A0A7N2M432"/>
<dbReference type="FunCoup" id="A0A7N2M432">
    <property type="interactions" value="272"/>
</dbReference>
<dbReference type="PANTHER" id="PTHR32096:SF146">
    <property type="entry name" value="WRKY TRANSCRIPTION FACTOR 19-RELATED"/>
    <property type="match status" value="1"/>
</dbReference>
<dbReference type="PANTHER" id="PTHR32096">
    <property type="entry name" value="WRKY TRANSCRIPTION FACTOR 30-RELATED-RELATED"/>
    <property type="match status" value="1"/>
</dbReference>
<evidence type="ECO:0000256" key="1">
    <source>
        <dbReference type="ARBA" id="ARBA00004123"/>
    </source>
</evidence>
<comment type="subcellular location">
    <subcellularLocation>
        <location evidence="1">Nucleus</location>
    </subcellularLocation>
</comment>
<organism evidence="8 9">
    <name type="scientific">Quercus lobata</name>
    <name type="common">Valley oak</name>
    <dbReference type="NCBI Taxonomy" id="97700"/>
    <lineage>
        <taxon>Eukaryota</taxon>
        <taxon>Viridiplantae</taxon>
        <taxon>Streptophyta</taxon>
        <taxon>Embryophyta</taxon>
        <taxon>Tracheophyta</taxon>
        <taxon>Spermatophyta</taxon>
        <taxon>Magnoliopsida</taxon>
        <taxon>eudicotyledons</taxon>
        <taxon>Gunneridae</taxon>
        <taxon>Pentapetalae</taxon>
        <taxon>rosids</taxon>
        <taxon>fabids</taxon>
        <taxon>Fagales</taxon>
        <taxon>Fagaceae</taxon>
        <taxon>Quercus</taxon>
    </lineage>
</organism>
<dbReference type="SUPFAM" id="SSF118290">
    <property type="entry name" value="WRKY DNA-binding domain"/>
    <property type="match status" value="1"/>
</dbReference>
<evidence type="ECO:0000313" key="8">
    <source>
        <dbReference type="EnsemblPlants" id="QL07p031941:mrna"/>
    </source>
</evidence>
<dbReference type="GO" id="GO:0005634">
    <property type="term" value="C:nucleus"/>
    <property type="evidence" value="ECO:0007669"/>
    <property type="project" value="UniProtKB-SubCell"/>
</dbReference>
<reference evidence="8 9" key="1">
    <citation type="journal article" date="2016" name="G3 (Bethesda)">
        <title>First Draft Assembly and Annotation of the Genome of a California Endemic Oak Quercus lobata Nee (Fagaceae).</title>
        <authorList>
            <person name="Sork V.L."/>
            <person name="Fitz-Gibbon S.T."/>
            <person name="Puiu D."/>
            <person name="Crepeau M."/>
            <person name="Gugger P.F."/>
            <person name="Sherman R."/>
            <person name="Stevens K."/>
            <person name="Langley C.H."/>
            <person name="Pellegrini M."/>
            <person name="Salzberg S.L."/>
        </authorList>
    </citation>
    <scope>NUCLEOTIDE SEQUENCE [LARGE SCALE GENOMIC DNA]</scope>
    <source>
        <strain evidence="8 9">cv. SW786</strain>
    </source>
</reference>
<protein>
    <recommendedName>
        <fullName evidence="7">WRKY domain-containing protein</fullName>
    </recommendedName>
</protein>
<dbReference type="Pfam" id="PF03106">
    <property type="entry name" value="WRKY"/>
    <property type="match status" value="1"/>
</dbReference>
<accession>A0A7N2M432</accession>
<dbReference type="GO" id="GO:0003700">
    <property type="term" value="F:DNA-binding transcription factor activity"/>
    <property type="evidence" value="ECO:0007669"/>
    <property type="project" value="InterPro"/>
</dbReference>
<name>A0A7N2M432_QUELO</name>
<evidence type="ECO:0000313" key="9">
    <source>
        <dbReference type="Proteomes" id="UP000594261"/>
    </source>
</evidence>
<dbReference type="Gene3D" id="2.20.25.80">
    <property type="entry name" value="WRKY domain"/>
    <property type="match status" value="1"/>
</dbReference>
<dbReference type="KEGG" id="qlo:115953687"/>
<dbReference type="InterPro" id="IPR003657">
    <property type="entry name" value="WRKY_dom"/>
</dbReference>
<feature type="domain" description="WRKY" evidence="7">
    <location>
        <begin position="130"/>
        <end position="193"/>
    </location>
</feature>
<dbReference type="EnsemblPlants" id="QL07p031941:mrna">
    <property type="protein sequence ID" value="QL07p031941:mrna"/>
    <property type="gene ID" value="QL07p031941"/>
</dbReference>
<evidence type="ECO:0000259" key="7">
    <source>
        <dbReference type="PROSITE" id="PS50811"/>
    </source>
</evidence>
<evidence type="ECO:0000256" key="4">
    <source>
        <dbReference type="ARBA" id="ARBA00023163"/>
    </source>
</evidence>
<dbReference type="EMBL" id="LRBV02000007">
    <property type="status" value="NOT_ANNOTATED_CDS"/>
    <property type="molecule type" value="Genomic_DNA"/>
</dbReference>
<dbReference type="OrthoDB" id="2021064at2759"/>
<feature type="compositionally biased region" description="Basic residues" evidence="6">
    <location>
        <begin position="112"/>
        <end position="123"/>
    </location>
</feature>
<dbReference type="OMA" id="IDDGHQW"/>
<evidence type="ECO:0000256" key="3">
    <source>
        <dbReference type="ARBA" id="ARBA00023125"/>
    </source>
</evidence>
<dbReference type="Gramene" id="QL07p031941:mrna">
    <property type="protein sequence ID" value="QL07p031941:mrna"/>
    <property type="gene ID" value="QL07p031941"/>
</dbReference>
<keyword evidence="3" id="KW-0238">DNA-binding</keyword>
<keyword evidence="9" id="KW-1185">Reference proteome</keyword>
<evidence type="ECO:0000256" key="5">
    <source>
        <dbReference type="ARBA" id="ARBA00023242"/>
    </source>
</evidence>
<dbReference type="GO" id="GO:0000976">
    <property type="term" value="F:transcription cis-regulatory region binding"/>
    <property type="evidence" value="ECO:0007669"/>
    <property type="project" value="TreeGrafter"/>
</dbReference>
<evidence type="ECO:0000256" key="2">
    <source>
        <dbReference type="ARBA" id="ARBA00023015"/>
    </source>
</evidence>
<dbReference type="InterPro" id="IPR036576">
    <property type="entry name" value="WRKY_dom_sf"/>
</dbReference>
<dbReference type="SMART" id="SM00774">
    <property type="entry name" value="WRKY"/>
    <property type="match status" value="1"/>
</dbReference>
<proteinExistence type="predicted"/>
<keyword evidence="2" id="KW-0805">Transcription regulation</keyword>
<evidence type="ECO:0000256" key="6">
    <source>
        <dbReference type="SAM" id="MobiDB-lite"/>
    </source>
</evidence>
<gene>
    <name evidence="8" type="primary">LOC115953687</name>
</gene>
<sequence>MECTWPESIPSSKKTASAIEELVQGRDIANQLRSLLNKSAGDNNNNNNNKAAPAEDLVLKILKSFTNSLSILNNADSDEVSQIQANTHVTNWNGGPKSSESSEETSRSTAHKDRRGCYKRRKTAQSWTKETPSLTDDGYAWRKYGQKVILNAKFPRHYYRCTHKHDQGCLATKHVQRIHDDPPKYRSTYIGHHTCRNRNFLKGPELFLDSSPPSDSSVLLSFDNSTITNKQDSPFFTSFQPSIKQEYKEEILSDHNDIAHIQSSSSDYLVSPDRTVAFESLAHMSVLSSTLDSDNGDVISGDMMGSVEFGDDFLIDDFP</sequence>
<reference evidence="8" key="2">
    <citation type="submission" date="2021-01" db="UniProtKB">
        <authorList>
            <consortium name="EnsemblPlants"/>
        </authorList>
    </citation>
    <scope>IDENTIFICATION</scope>
</reference>
<dbReference type="AlphaFoldDB" id="A0A7N2M432"/>
<keyword evidence="4" id="KW-0804">Transcription</keyword>
<dbReference type="PROSITE" id="PS50811">
    <property type="entry name" value="WRKY"/>
    <property type="match status" value="1"/>
</dbReference>
<dbReference type="GeneID" id="115953687"/>
<dbReference type="Proteomes" id="UP000594261">
    <property type="component" value="Chromosome 7"/>
</dbReference>
<feature type="region of interest" description="Disordered" evidence="6">
    <location>
        <begin position="87"/>
        <end position="130"/>
    </location>
</feature>
<keyword evidence="5" id="KW-0539">Nucleus</keyword>
<dbReference type="InterPro" id="IPR044810">
    <property type="entry name" value="WRKY_plant"/>
</dbReference>
<dbReference type="RefSeq" id="XP_030927305.1">
    <property type="nucleotide sequence ID" value="XM_031071445.1"/>
</dbReference>